<name>A0A553HS58_9PEZI</name>
<dbReference type="OrthoDB" id="9984533at2759"/>
<dbReference type="Proteomes" id="UP000319160">
    <property type="component" value="Unassembled WGS sequence"/>
</dbReference>
<proteinExistence type="predicted"/>
<dbReference type="STRING" id="2512241.A0A553HS58"/>
<keyword evidence="2" id="KW-1185">Reference proteome</keyword>
<dbReference type="AlphaFoldDB" id="A0A553HS58"/>
<dbReference type="EMBL" id="VFLP01000052">
    <property type="protein sequence ID" value="TRX90785.1"/>
    <property type="molecule type" value="Genomic_DNA"/>
</dbReference>
<protein>
    <submittedName>
        <fullName evidence="1">Uncharacterized protein</fullName>
    </submittedName>
</protein>
<sequence>MSLNPVPDEVVEIGTFYNPLETRHATSFLSSWDEVKHAKSLELVYEEDGYLSCIKLTYNGQICQFGNPPPEVEVSRTHVVKINPNQWIEGFEVIIGDPIESREAGPVGIVNVDVWIYGADIEYGSYRPKDRYHRLFVPADGKALVGICGSSKGNRINSFALIQSEGDQRFPRRTVNDELTRSLSWRNGLPPPHVRVLPDSLSALSSAQRRGLRMEGLLFGVDEQHDEDPTTINARLTRISASGDASRIELTFANPEKKLNIMRVAGPDHKSPLKSMDIDGPGGETIVSVLMPPMPDENADFEWYVPKWFGVVTNRGTQSIFGQQSTIEEACIVKTPSGFAVVGLFLSPAFMQYWTLGVLIAPTASSPTSISPVKVLRDEKGRIWDPEPPPSAWSLCEPCVGSEDREIGIFDPAFTRQEGESRINESASFLDLTQPVVCFRGLLAAPSWCRLDQLGGFEVQFANVPSRFIGMPLGDNEIPLNEEVSYEEFRAGITTVVADGPRISGSEVHVKTQSELQLQNSGPGKEWHPNGEKGARIAAVHVWGGNYLHGVQFEMENGKRSPKWGKAGGEPSISFRTNTAGEVRPSTIRNSIRNLVHSEAKGRPIQGVVGLKFVIRNSKGFGGEVPGPVMIQGFTQR</sequence>
<organism evidence="1 2">
    <name type="scientific">Xylaria flabelliformis</name>
    <dbReference type="NCBI Taxonomy" id="2512241"/>
    <lineage>
        <taxon>Eukaryota</taxon>
        <taxon>Fungi</taxon>
        <taxon>Dikarya</taxon>
        <taxon>Ascomycota</taxon>
        <taxon>Pezizomycotina</taxon>
        <taxon>Sordariomycetes</taxon>
        <taxon>Xylariomycetidae</taxon>
        <taxon>Xylariales</taxon>
        <taxon>Xylariaceae</taxon>
        <taxon>Xylaria</taxon>
    </lineage>
</organism>
<comment type="caution">
    <text evidence="1">The sequence shown here is derived from an EMBL/GenBank/DDBJ whole genome shotgun (WGS) entry which is preliminary data.</text>
</comment>
<gene>
    <name evidence="1" type="ORF">FHL15_008364</name>
</gene>
<evidence type="ECO:0000313" key="2">
    <source>
        <dbReference type="Proteomes" id="UP000319160"/>
    </source>
</evidence>
<evidence type="ECO:0000313" key="1">
    <source>
        <dbReference type="EMBL" id="TRX90785.1"/>
    </source>
</evidence>
<reference evidence="2" key="1">
    <citation type="submission" date="2019-06" db="EMBL/GenBank/DDBJ databases">
        <title>Draft genome sequence of the griseofulvin-producing fungus Xylaria cubensis strain G536.</title>
        <authorList>
            <person name="Mead M.E."/>
            <person name="Raja H.A."/>
            <person name="Steenwyk J.L."/>
            <person name="Knowles S.L."/>
            <person name="Oberlies N.H."/>
            <person name="Rokas A."/>
        </authorList>
    </citation>
    <scope>NUCLEOTIDE SEQUENCE [LARGE SCALE GENOMIC DNA]</scope>
    <source>
        <strain evidence="2">G536</strain>
    </source>
</reference>
<accession>A0A553HS58</accession>